<dbReference type="Pfam" id="PF18998">
    <property type="entry name" value="Flg_new_2"/>
    <property type="match status" value="1"/>
</dbReference>
<organism evidence="5 6">
    <name type="scientific">Enterocloster bolteae</name>
    <dbReference type="NCBI Taxonomy" id="208479"/>
    <lineage>
        <taxon>Bacteria</taxon>
        <taxon>Bacillati</taxon>
        <taxon>Bacillota</taxon>
        <taxon>Clostridia</taxon>
        <taxon>Lachnospirales</taxon>
        <taxon>Lachnospiraceae</taxon>
        <taxon>Enterocloster</taxon>
    </lineage>
</organism>
<accession>A0A414AS66</accession>
<feature type="chain" id="PRO_5019080003" evidence="3">
    <location>
        <begin position="38"/>
        <end position="2119"/>
    </location>
</feature>
<feature type="compositionally biased region" description="Basic and acidic residues" evidence="2">
    <location>
        <begin position="444"/>
        <end position="456"/>
    </location>
</feature>
<evidence type="ECO:0000256" key="1">
    <source>
        <dbReference type="ARBA" id="ARBA00004196"/>
    </source>
</evidence>
<sequence>MEGRKRSGMLKKSVYNMRKRLVAFALAAAMVCTNVGADLNAAYAATSSSESVTFEMTGSQLVTAIEEAIENGNVISPGDLDFTNGDIAKFESLFYGEGKVLEVFPDPDGGSMDAELRVFVRLPEDADDMYMVTGDEEIIFLYVNNGEDTVSFSTTIYDDEGGKLKSTKAIRVKSFEDAFGEEEINYISKPTETTAPAEDNGPAMEESTAPTESETAAPEEGTTAAPEEGTTVAPEEGTTVAPEETPTAAEESSSEAPSESETDSATEAEQTEPETTEAPETTEEKAQEPETPEAEVAEPENTTGEPVASITRHYAPIVADNEEGAVPEQPKADAAEEHVEEPKETTEAEVETEEKEPETTEKATEATEPTEVTDSAESTDATEETSAAVPDATTEAGGEDVNPGESTPAEETTTAPEEVDETTTAVETPAVTEPVQTGTPSEVTKPEEVKPEENVSKAETNDIVGMGYCSTAKAYVTRLKELKVLKGQIELSATVDGAENVNVTLTANPGVVPQGSYIEATAISDDSELELMKQAANEKLNRQNLAAVDIFAADVKLFDTDGNEIQPNGSVKVTFKGTEIDSSESVVYHMDDENSGISTLSLDTAEPNPYTAETVTNIDAGDDEAVFVTNHFSIYAEIETEERYYYEVNFWYAEDGQNDVLISGPQYVEEGHDAILPAAPEVEGYVFVGWNPSPQNILADSNIYAQYSKTADLIRLTVNYIYSDGTAAAQPWVAEVQAGVKCNYDITSPEIAGFIADQTEVSFKDVYSEDQTVTVTYKGGEANYQVKHYLLNPDGSQPTVPVDTETLAGEVGLNTQAVAKEYEGFTPKPIAQVAIGSDGETVVEVHYERNLYTLTWDTGEGGSYIAPTEVVYGAAVDKPIEEPTRLGYEFLGWGTIPTTMPAQDTVVTAKWKGATYAAYKVVYWQETLTVGQYAVHEVESGYGSVGREISARSKNYEGFKLSDKQLSDDIKITADGLAVKNVYYDREQYTIKFNKKVGRTWQEDISLRITARYGENVSEKWIAANSDGKWSEKKDYSNGPWYTLMSSMPAKNLVLYGPKSVSGYHIIYYIEDLDGRFVEFQTLPRTSATSTLGEEDQMPIEGFKYWDWKQSGGYQDLWLKYTRKEFNINFFNCADMSTKAVKFEAPLIKGMPTHDPERPAGVDKDYEFAGWYLDPGFSVEVDWENTTMPADGISVYAKWVAPQYELSFETNGGDFIDSISVTKGDVIKELPVPVKDGDVFLGWYTDPQMTKKYIAESKIVKDTILYARWESSDTVDYIVKYVSSVDGSDIALEEKRNAELGSTVSEVAKSIDNYYPKATVLTVKITERNQEIVFEYTPVEKWTYTVNYLLEGTQDAVPGSSSLQDETSDHELAVNFKSFEGYTLVSAPVVSVTKDKPEAVFLYREKKAIYHTQHWFERVSYVGETNRFGLHDITTTTSVESGIPVSAQALDPVPEGFTLDTSIAGTIASGTTDIQNILTMKLFYVRSSYDVKYVIDGPQPEGVNIPTGGSYKYKETVTLEPPISVPGYTFSGWDTDDVALSNGKFMMPTHDVTLKGTFEINKYQVKVNHIDEDTGEAIEGQEPDELNNVDYGTTINGETYKRNIEKYAYTKAESKSVTADGVEVNVYYSVDDNETGTPDKYEVEVTYRAENGEIDPDHAGKTFYVVLFGTDNKWATAEDGGVGRLGADQVATATGNTGYHLSGWTPGEPKEGYELTVNTEFVATFEINKYQVKVNHIDEDTGKAIEGQEPDELNNVDYGTIVNGETYKRNIEKYAYTKAESKSVTADGVEVNVYYSADVKGGGPDGKEPDGVPDKYETIFVYKSADVTKGTVDADPLKAEVHVFKDADGNYTDKMPVNPNGAIATPLDGFAFDYWTDSEVNDYTPDMSKMKTNTYLVDTTFIAYFDVDEIGIEVPNEPDGVPDKYQIKFQYVSEDTNRGTVSGRVTEVKTVYEIVTGEDGNDHRELKPASPDANVTVSSLGSYLFNNWTDGSRGYANADEIRAAEFTQSTTFTAQFRFNGGGGTGPGGGGGPSGNTEGNGRYNPSTVGPGTTTITPEDVPLAPLPESPVDVTLIDDGEVPLAPLPKTGQTSMRTTLTMMLSGIFVAVTALSKKRKEEDS</sequence>
<comment type="caution">
    <text evidence="5">The sequence shown here is derived from an EMBL/GenBank/DDBJ whole genome shotgun (WGS) entry which is preliminary data.</text>
</comment>
<feature type="signal peptide" evidence="3">
    <location>
        <begin position="1"/>
        <end position="37"/>
    </location>
</feature>
<evidence type="ECO:0000313" key="6">
    <source>
        <dbReference type="Proteomes" id="UP000283975"/>
    </source>
</evidence>
<comment type="subcellular location">
    <subcellularLocation>
        <location evidence="1">Cell envelope</location>
    </subcellularLocation>
</comment>
<gene>
    <name evidence="5" type="ORF">DW839_20330</name>
</gene>
<feature type="compositionally biased region" description="Gly residues" evidence="2">
    <location>
        <begin position="2019"/>
        <end position="2033"/>
    </location>
</feature>
<dbReference type="GO" id="GO:0030313">
    <property type="term" value="C:cell envelope"/>
    <property type="evidence" value="ECO:0007669"/>
    <property type="project" value="UniProtKB-SubCell"/>
</dbReference>
<reference evidence="5 6" key="1">
    <citation type="submission" date="2018-08" db="EMBL/GenBank/DDBJ databases">
        <title>A genome reference for cultivated species of the human gut microbiota.</title>
        <authorList>
            <person name="Zou Y."/>
            <person name="Xue W."/>
            <person name="Luo G."/>
        </authorList>
    </citation>
    <scope>NUCLEOTIDE SEQUENCE [LARGE SCALE GENOMIC DNA]</scope>
    <source>
        <strain evidence="5 6">AM35-14</strain>
    </source>
</reference>
<feature type="compositionally biased region" description="Polar residues" evidence="2">
    <location>
        <begin position="2042"/>
        <end position="2055"/>
    </location>
</feature>
<name>A0A414AS66_9FIRM</name>
<dbReference type="InterPro" id="IPR044060">
    <property type="entry name" value="Bacterial_rp_domain"/>
</dbReference>
<feature type="domain" description="Bacterial repeat" evidence="4">
    <location>
        <begin position="1507"/>
        <end position="1561"/>
    </location>
</feature>
<protein>
    <submittedName>
        <fullName evidence="5">Doubled motif LPXTG anchor domain-containing protein</fullName>
    </submittedName>
</protein>
<dbReference type="InterPro" id="IPR042229">
    <property type="entry name" value="Listeria/Bacterioides_rpt_sf"/>
</dbReference>
<evidence type="ECO:0000256" key="3">
    <source>
        <dbReference type="SAM" id="SignalP"/>
    </source>
</evidence>
<feature type="region of interest" description="Disordered" evidence="2">
    <location>
        <begin position="183"/>
        <end position="456"/>
    </location>
</feature>
<dbReference type="Pfam" id="PF09479">
    <property type="entry name" value="Flg_new"/>
    <property type="match status" value="4"/>
</dbReference>
<evidence type="ECO:0000256" key="2">
    <source>
        <dbReference type="SAM" id="MobiDB-lite"/>
    </source>
</evidence>
<feature type="compositionally biased region" description="Acidic residues" evidence="2">
    <location>
        <begin position="258"/>
        <end position="281"/>
    </location>
</feature>
<feature type="compositionally biased region" description="Low complexity" evidence="2">
    <location>
        <begin position="407"/>
        <end position="443"/>
    </location>
</feature>
<feature type="compositionally biased region" description="Basic and acidic residues" evidence="2">
    <location>
        <begin position="330"/>
        <end position="346"/>
    </location>
</feature>
<dbReference type="EMBL" id="QSHZ01000023">
    <property type="protein sequence ID" value="RHC54352.1"/>
    <property type="molecule type" value="Genomic_DNA"/>
</dbReference>
<evidence type="ECO:0000313" key="5">
    <source>
        <dbReference type="EMBL" id="RHC54352.1"/>
    </source>
</evidence>
<dbReference type="Gene3D" id="2.60.40.4270">
    <property type="entry name" value="Listeria-Bacteroides repeat domain"/>
    <property type="match status" value="4"/>
</dbReference>
<dbReference type="NCBIfam" id="NF033073">
    <property type="entry name" value="LPXTG_double"/>
    <property type="match status" value="1"/>
</dbReference>
<feature type="region of interest" description="Disordered" evidence="2">
    <location>
        <begin position="2017"/>
        <end position="2069"/>
    </location>
</feature>
<feature type="compositionally biased region" description="Acidic residues" evidence="2">
    <location>
        <begin position="347"/>
        <end position="356"/>
    </location>
</feature>
<keyword evidence="3" id="KW-0732">Signal</keyword>
<evidence type="ECO:0000259" key="4">
    <source>
        <dbReference type="Pfam" id="PF18998"/>
    </source>
</evidence>
<dbReference type="Proteomes" id="UP000283975">
    <property type="component" value="Unassembled WGS sequence"/>
</dbReference>
<proteinExistence type="predicted"/>
<dbReference type="InterPro" id="IPR013378">
    <property type="entry name" value="InlB-like_B-rpt"/>
</dbReference>
<feature type="compositionally biased region" description="Low complexity" evidence="2">
    <location>
        <begin position="205"/>
        <end position="257"/>
    </location>
</feature>